<organism evidence="1 2">
    <name type="scientific">Lederbergia lenta</name>
    <name type="common">Bacillus lentus</name>
    <dbReference type="NCBI Taxonomy" id="1467"/>
    <lineage>
        <taxon>Bacteria</taxon>
        <taxon>Bacillati</taxon>
        <taxon>Bacillota</taxon>
        <taxon>Bacilli</taxon>
        <taxon>Bacillales</taxon>
        <taxon>Bacillaceae</taxon>
        <taxon>Lederbergia</taxon>
    </lineage>
</organism>
<dbReference type="STRING" id="1348624.GCA_001591545_03743"/>
<proteinExistence type="predicted"/>
<gene>
    <name evidence="1" type="ORF">NCTC4824_04165</name>
</gene>
<dbReference type="Pfam" id="PF11211">
    <property type="entry name" value="DUF2997"/>
    <property type="match status" value="1"/>
</dbReference>
<evidence type="ECO:0000313" key="1">
    <source>
        <dbReference type="EMBL" id="SQI63524.1"/>
    </source>
</evidence>
<dbReference type="AlphaFoldDB" id="A0A2X4ZTC2"/>
<sequence length="71" mass="8469">MYDKKIKIKITEDGKIFAETIGLKGKDCLQYIELLEELLDAESIDSNYTNEYFETEIQTYRQNNQIIREEK</sequence>
<evidence type="ECO:0000313" key="2">
    <source>
        <dbReference type="Proteomes" id="UP000249134"/>
    </source>
</evidence>
<dbReference type="RefSeq" id="WP_066145832.1">
    <property type="nucleotide sequence ID" value="NZ_CBCSGM010000009.1"/>
</dbReference>
<dbReference type="Proteomes" id="UP000249134">
    <property type="component" value="Chromosome 1"/>
</dbReference>
<dbReference type="EMBL" id="LS483476">
    <property type="protein sequence ID" value="SQI63524.1"/>
    <property type="molecule type" value="Genomic_DNA"/>
</dbReference>
<keyword evidence="2" id="KW-1185">Reference proteome</keyword>
<dbReference type="KEGG" id="blen:NCTC4824_04165"/>
<accession>A0A2X4ZTC2</accession>
<dbReference type="InterPro" id="IPR021375">
    <property type="entry name" value="DUF2997"/>
</dbReference>
<reference evidence="1 2" key="1">
    <citation type="submission" date="2018-06" db="EMBL/GenBank/DDBJ databases">
        <authorList>
            <consortium name="Pathogen Informatics"/>
            <person name="Doyle S."/>
        </authorList>
    </citation>
    <scope>NUCLEOTIDE SEQUENCE [LARGE SCALE GENOMIC DNA]</scope>
    <source>
        <strain evidence="1 2">NCTC4824</strain>
    </source>
</reference>
<name>A0A2X4ZTC2_LEDLE</name>
<protein>
    <submittedName>
        <fullName evidence="1">Protein of uncharacterized function (DUF2997)</fullName>
    </submittedName>
</protein>